<evidence type="ECO:0000256" key="1">
    <source>
        <dbReference type="ARBA" id="ARBA00022676"/>
    </source>
</evidence>
<dbReference type="InterPro" id="IPR004629">
    <property type="entry name" value="WecG_TagA_CpsF"/>
</dbReference>
<dbReference type="PANTHER" id="PTHR34136">
    <property type="match status" value="1"/>
</dbReference>
<dbReference type="CDD" id="cd06533">
    <property type="entry name" value="Glyco_transf_WecG_TagA"/>
    <property type="match status" value="1"/>
</dbReference>
<name>A0A1G1X8J2_9BACT</name>
<sequence>MVVTAQTNNVFKTAIEQAELVIPDGSGILWAREYAKHRHPRPDRGSTSTRTWIPAFALQFGGRAGMTMSLLFFLFSKVKPLTGVDSIFTICEELEKQHGTAYLLGGEEGDRKKTAEMFRKKYPKLTIIALNDETPSSSPLVRGRERRIPLLTKEGLGEVMKPAAIFVALGAPKQTLWIEEHRTQLEQSGVRIAIGVGGAFAMISGRLPRAPKLFQQLHMEWAWRLMLEPARMKRIWNAVVVFPRLISGYPH</sequence>
<protein>
    <recommendedName>
        <fullName evidence="5">Glycosyltransferase</fullName>
    </recommendedName>
</protein>
<proteinExistence type="predicted"/>
<accession>A0A1G1X8J2</accession>
<gene>
    <name evidence="3" type="ORF">A3E36_00120</name>
</gene>
<dbReference type="GO" id="GO:0016758">
    <property type="term" value="F:hexosyltransferase activity"/>
    <property type="evidence" value="ECO:0007669"/>
    <property type="project" value="TreeGrafter"/>
</dbReference>
<evidence type="ECO:0000256" key="2">
    <source>
        <dbReference type="ARBA" id="ARBA00022679"/>
    </source>
</evidence>
<dbReference type="PANTHER" id="PTHR34136:SF1">
    <property type="entry name" value="UDP-N-ACETYL-D-MANNOSAMINURONIC ACID TRANSFERASE"/>
    <property type="match status" value="1"/>
</dbReference>
<keyword evidence="1" id="KW-0328">Glycosyltransferase</keyword>
<evidence type="ECO:0008006" key="5">
    <source>
        <dbReference type="Google" id="ProtNLM"/>
    </source>
</evidence>
<keyword evidence="2" id="KW-0808">Transferase</keyword>
<dbReference type="Pfam" id="PF03808">
    <property type="entry name" value="Glyco_tran_WecG"/>
    <property type="match status" value="1"/>
</dbReference>
<dbReference type="EMBL" id="MHHS01000036">
    <property type="protein sequence ID" value="OGY36308.1"/>
    <property type="molecule type" value="Genomic_DNA"/>
</dbReference>
<evidence type="ECO:0000313" key="4">
    <source>
        <dbReference type="Proteomes" id="UP000177941"/>
    </source>
</evidence>
<organism evidence="3 4">
    <name type="scientific">Candidatus Andersenbacteria bacterium RIFCSPHIGHO2_12_FULL_45_11b</name>
    <dbReference type="NCBI Taxonomy" id="1797282"/>
    <lineage>
        <taxon>Bacteria</taxon>
        <taxon>Candidatus Anderseniibacteriota</taxon>
    </lineage>
</organism>
<evidence type="ECO:0000313" key="3">
    <source>
        <dbReference type="EMBL" id="OGY36308.1"/>
    </source>
</evidence>
<dbReference type="AlphaFoldDB" id="A0A1G1X8J2"/>
<dbReference type="Proteomes" id="UP000177941">
    <property type="component" value="Unassembled WGS sequence"/>
</dbReference>
<dbReference type="NCBIfam" id="TIGR00696">
    <property type="entry name" value="wecG_tagA_cpsF"/>
    <property type="match status" value="1"/>
</dbReference>
<comment type="caution">
    <text evidence="3">The sequence shown here is derived from an EMBL/GenBank/DDBJ whole genome shotgun (WGS) entry which is preliminary data.</text>
</comment>
<reference evidence="3 4" key="1">
    <citation type="journal article" date="2016" name="Nat. Commun.">
        <title>Thousands of microbial genomes shed light on interconnected biogeochemical processes in an aquifer system.</title>
        <authorList>
            <person name="Anantharaman K."/>
            <person name="Brown C.T."/>
            <person name="Hug L.A."/>
            <person name="Sharon I."/>
            <person name="Castelle C.J."/>
            <person name="Probst A.J."/>
            <person name="Thomas B.C."/>
            <person name="Singh A."/>
            <person name="Wilkins M.J."/>
            <person name="Karaoz U."/>
            <person name="Brodie E.L."/>
            <person name="Williams K.H."/>
            <person name="Hubbard S.S."/>
            <person name="Banfield J.F."/>
        </authorList>
    </citation>
    <scope>NUCLEOTIDE SEQUENCE [LARGE SCALE GENOMIC DNA]</scope>
</reference>